<keyword evidence="3" id="KW-1133">Transmembrane helix</keyword>
<dbReference type="PANTHER" id="PTHR18934:SF83">
    <property type="entry name" value="PRE-MRNA-SPLICING FACTOR ATP-DEPENDENT RNA HELICASE DHX16"/>
    <property type="match status" value="1"/>
</dbReference>
<evidence type="ECO:0000256" key="3">
    <source>
        <dbReference type="SAM" id="Phobius"/>
    </source>
</evidence>
<comment type="catalytic activity">
    <reaction evidence="2">
        <text>ATP + H2O = ADP + phosphate + H(+)</text>
        <dbReference type="Rhea" id="RHEA:13065"/>
        <dbReference type="ChEBI" id="CHEBI:15377"/>
        <dbReference type="ChEBI" id="CHEBI:15378"/>
        <dbReference type="ChEBI" id="CHEBI:30616"/>
        <dbReference type="ChEBI" id="CHEBI:43474"/>
        <dbReference type="ChEBI" id="CHEBI:456216"/>
        <dbReference type="EC" id="3.6.4.13"/>
    </reaction>
</comment>
<keyword evidence="5" id="KW-0067">ATP-binding</keyword>
<dbReference type="CDD" id="cd18791">
    <property type="entry name" value="SF2_C_RHA"/>
    <property type="match status" value="1"/>
</dbReference>
<dbReference type="EMBL" id="JBAMMX010000012">
    <property type="protein sequence ID" value="KAK6929736.1"/>
    <property type="molecule type" value="Genomic_DNA"/>
</dbReference>
<keyword evidence="5" id="KW-0378">Hydrolase</keyword>
<protein>
    <recommendedName>
        <fullName evidence="1">RNA helicase</fullName>
        <ecNumber evidence="1">3.6.4.13</ecNumber>
    </recommendedName>
</protein>
<dbReference type="InterPro" id="IPR027417">
    <property type="entry name" value="P-loop_NTPase"/>
</dbReference>
<sequence>MIQPSRYTRLTWPTRVLKRVFLSRLSLCSVTLICCLIISADVSGRLRSGTVNAIPGLLEPKPLAPWATGLDGFDPFPPTLTRLDGDRFNIFNPSALFTLLVTTIPTPFPLVSVMGPDPVPDPPTAAFPLTGLLSSGLDEAASGEEDLVGCLTDVVSVDAIELPEWPRKVSKRLFRFRLGSGLYPDLMNHLIFLRGEGGVDGGGDGDGGGGGGGGGVGEGSDFRRYVRQISGGRECGEVGILIRKKGDQLFQKERYRFCIRRERERWVLMVKTALFVRKKRESKGGGMERTEVTWLEGFPINSHSVDFSTIALSNILKTFLAVCGPCVLQDNVKYLYHYDHQLLSFQILPDCEIVQWNREKSAIVIRESPKGFVISDWGGVDRITPIPHSNYTSSVEASINAGLDMDIARFRSDLKLLISSATLDADAEKFKADYLDAAIVTALQTHVTEPPGDILVFLTGQEEIETAEEIIKHRIRGLGTRIAELIICLIYANLPTELQAKIFEPTPEGARKVVLATNIAETSLTIDGIKNDAEVQILLVLVILVIPDAKLRYVHCISISVYVSITLSRVRVLEPSLALSICVTMFVELCYSDPHHSVFHKRVVAGRRNTTAMGAIYIRSLDKTNRKSNCSSKQLNISLNITWAILNICGFWGSRASLIPPFELARFDNHCSKDLGWVSVPTPAIVGSRKLIHQGAYVVRFTLILSSSAISRASSN</sequence>
<keyword evidence="3" id="KW-0812">Transmembrane</keyword>
<evidence type="ECO:0000256" key="1">
    <source>
        <dbReference type="ARBA" id="ARBA00012552"/>
    </source>
</evidence>
<dbReference type="SUPFAM" id="SSF52540">
    <property type="entry name" value="P-loop containing nucleoside triphosphate hydrolases"/>
    <property type="match status" value="1"/>
</dbReference>
<dbReference type="Pfam" id="PF00271">
    <property type="entry name" value="Helicase_C"/>
    <property type="match status" value="1"/>
</dbReference>
<keyword evidence="5" id="KW-0347">Helicase</keyword>
<keyword evidence="5" id="KW-0547">Nucleotide-binding</keyword>
<organism evidence="5 6">
    <name type="scientific">Dillenia turbinata</name>
    <dbReference type="NCBI Taxonomy" id="194707"/>
    <lineage>
        <taxon>Eukaryota</taxon>
        <taxon>Viridiplantae</taxon>
        <taxon>Streptophyta</taxon>
        <taxon>Embryophyta</taxon>
        <taxon>Tracheophyta</taxon>
        <taxon>Spermatophyta</taxon>
        <taxon>Magnoliopsida</taxon>
        <taxon>eudicotyledons</taxon>
        <taxon>Gunneridae</taxon>
        <taxon>Pentapetalae</taxon>
        <taxon>Dilleniales</taxon>
        <taxon>Dilleniaceae</taxon>
        <taxon>Dillenia</taxon>
    </lineage>
</organism>
<dbReference type="Proteomes" id="UP001370490">
    <property type="component" value="Unassembled WGS sequence"/>
</dbReference>
<feature type="domain" description="Helicase C-terminal" evidence="4">
    <location>
        <begin position="434"/>
        <end position="624"/>
    </location>
</feature>
<dbReference type="InterPro" id="IPR001650">
    <property type="entry name" value="Helicase_C-like"/>
</dbReference>
<reference evidence="5 6" key="1">
    <citation type="submission" date="2023-12" db="EMBL/GenBank/DDBJ databases">
        <title>A high-quality genome assembly for Dillenia turbinata (Dilleniales).</title>
        <authorList>
            <person name="Chanderbali A."/>
        </authorList>
    </citation>
    <scope>NUCLEOTIDE SEQUENCE [LARGE SCALE GENOMIC DNA]</scope>
    <source>
        <strain evidence="5">LSX21</strain>
        <tissue evidence="5">Leaf</tissue>
    </source>
</reference>
<name>A0AAN8VGZ2_9MAGN</name>
<dbReference type="AlphaFoldDB" id="A0AAN8VGZ2"/>
<dbReference type="PANTHER" id="PTHR18934">
    <property type="entry name" value="ATP-DEPENDENT RNA HELICASE"/>
    <property type="match status" value="1"/>
</dbReference>
<keyword evidence="6" id="KW-1185">Reference proteome</keyword>
<dbReference type="EC" id="3.6.4.13" evidence="1"/>
<keyword evidence="3" id="KW-0472">Membrane</keyword>
<evidence type="ECO:0000313" key="5">
    <source>
        <dbReference type="EMBL" id="KAK6929736.1"/>
    </source>
</evidence>
<gene>
    <name evidence="5" type="ORF">RJ641_003830</name>
</gene>
<dbReference type="GO" id="GO:0003724">
    <property type="term" value="F:RNA helicase activity"/>
    <property type="evidence" value="ECO:0007669"/>
    <property type="project" value="UniProtKB-EC"/>
</dbReference>
<proteinExistence type="predicted"/>
<dbReference type="Gene3D" id="3.40.50.300">
    <property type="entry name" value="P-loop containing nucleotide triphosphate hydrolases"/>
    <property type="match status" value="1"/>
</dbReference>
<dbReference type="GO" id="GO:0003723">
    <property type="term" value="F:RNA binding"/>
    <property type="evidence" value="ECO:0007669"/>
    <property type="project" value="TreeGrafter"/>
</dbReference>
<accession>A0AAN8VGZ2</accession>
<feature type="transmembrane region" description="Helical" evidence="3">
    <location>
        <begin position="21"/>
        <end position="40"/>
    </location>
</feature>
<dbReference type="GO" id="GO:0071013">
    <property type="term" value="C:catalytic step 2 spliceosome"/>
    <property type="evidence" value="ECO:0007669"/>
    <property type="project" value="TreeGrafter"/>
</dbReference>
<evidence type="ECO:0000313" key="6">
    <source>
        <dbReference type="Proteomes" id="UP001370490"/>
    </source>
</evidence>
<comment type="caution">
    <text evidence="5">The sequence shown here is derived from an EMBL/GenBank/DDBJ whole genome shotgun (WGS) entry which is preliminary data.</text>
</comment>
<evidence type="ECO:0000259" key="4">
    <source>
        <dbReference type="PROSITE" id="PS51194"/>
    </source>
</evidence>
<dbReference type="PROSITE" id="PS51194">
    <property type="entry name" value="HELICASE_CTER"/>
    <property type="match status" value="1"/>
</dbReference>
<evidence type="ECO:0000256" key="2">
    <source>
        <dbReference type="ARBA" id="ARBA00047984"/>
    </source>
</evidence>